<dbReference type="HOGENOM" id="CLU_000022_59_7_5"/>
<dbReference type="InterPro" id="IPR000873">
    <property type="entry name" value="AMP-dep_synth/lig_dom"/>
</dbReference>
<dbReference type="InterPro" id="IPR042099">
    <property type="entry name" value="ANL_N_sf"/>
</dbReference>
<dbReference type="PANTHER" id="PTHR43767:SF1">
    <property type="entry name" value="NONRIBOSOMAL PEPTIDE SYNTHASE PES1 (EUROFUNG)-RELATED"/>
    <property type="match status" value="1"/>
</dbReference>
<dbReference type="RefSeq" id="WP_002715021.1">
    <property type="nucleotide sequence ID" value="NZ_KB375281.1"/>
</dbReference>
<dbReference type="Pfam" id="PF00501">
    <property type="entry name" value="AMP-binding"/>
    <property type="match status" value="1"/>
</dbReference>
<evidence type="ECO:0000313" key="3">
    <source>
        <dbReference type="EMBL" id="EKS31934.1"/>
    </source>
</evidence>
<comment type="caution">
    <text evidence="3">The sequence shown here is derived from an EMBL/GenBank/DDBJ whole genome shotgun (WGS) entry which is preliminary data.</text>
</comment>
<dbReference type="Gene3D" id="3.40.50.12780">
    <property type="entry name" value="N-terminal domain of ligase-like"/>
    <property type="match status" value="1"/>
</dbReference>
<dbReference type="Pfam" id="PF13193">
    <property type="entry name" value="AMP-binding_C"/>
    <property type="match status" value="1"/>
</dbReference>
<gene>
    <name evidence="3" type="ORF">HMPREF9696_04155</name>
</gene>
<dbReference type="EMBL" id="AGWY01000018">
    <property type="protein sequence ID" value="EKS31934.1"/>
    <property type="molecule type" value="Genomic_DNA"/>
</dbReference>
<dbReference type="PROSITE" id="PS00455">
    <property type="entry name" value="AMP_BINDING"/>
    <property type="match status" value="1"/>
</dbReference>
<organism evidence="3 4">
    <name type="scientific">Afipia clevelandensis ATCC 49720</name>
    <dbReference type="NCBI Taxonomy" id="883079"/>
    <lineage>
        <taxon>Bacteria</taxon>
        <taxon>Pseudomonadati</taxon>
        <taxon>Pseudomonadota</taxon>
        <taxon>Alphaproteobacteria</taxon>
        <taxon>Hyphomicrobiales</taxon>
        <taxon>Nitrobacteraceae</taxon>
        <taxon>Afipia</taxon>
    </lineage>
</organism>
<sequence>MLHTDLIAPIPALLRRHAEARGSKIAFRDAETAVTYADLAARTANLAGHLVDHGVKPGDKVAIFLPNSVAWIESCFAVNRADAVGVPVSYEATASEVLYRLQDAGCTAIITTDERMDMIAALRADAPSLNLIVLVDRGPETRQGLRYSEFAAGKPKSAPPDSLDIHAPAFIIYTSGTTGRAKGVLLSVHSMLWVVAACWAPIAGLSEADTVLSPLPLFHSYALNLSVLGILATGATEYVMEKYSTTEAARLLKTGEFTVFPGVPTMFHYFLEAAKSEPAQAFPKLRIGMSAGAIMPATLNREFESRFGIKLLDGYGITETSTMVTMNWMTGARIMGSCGLPLPGLAVRIVSPASGDDVAIGEEGELIVRGPNLMSGYHNKPQETAAALRNGWYHTGDLAKSDENGFLTITGRLKELIIRGGQNIAPAEIEEAVNSLEDVIDSAVVGIPHQHLGEVPALFVVTRGDGRIDAEAVLEHCRGRLSSYKVPFSVHFVADIPRTGSGKIIRFKLREMLVAPENKAS</sequence>
<dbReference type="SUPFAM" id="SSF56801">
    <property type="entry name" value="Acetyl-CoA synthetase-like"/>
    <property type="match status" value="1"/>
</dbReference>
<dbReference type="GO" id="GO:0016878">
    <property type="term" value="F:acid-thiol ligase activity"/>
    <property type="evidence" value="ECO:0007669"/>
    <property type="project" value="UniProtKB-ARBA"/>
</dbReference>
<protein>
    <recommendedName>
        <fullName evidence="5">O-succinylbenzoate-CoA ligase</fullName>
    </recommendedName>
</protein>
<dbReference type="OrthoDB" id="9803968at2"/>
<evidence type="ECO:0000259" key="2">
    <source>
        <dbReference type="Pfam" id="PF13193"/>
    </source>
</evidence>
<dbReference type="PATRIC" id="fig|883079.3.peg.4239"/>
<dbReference type="InterPro" id="IPR020845">
    <property type="entry name" value="AMP-binding_CS"/>
</dbReference>
<keyword evidence="4" id="KW-1185">Reference proteome</keyword>
<dbReference type="InterPro" id="IPR025110">
    <property type="entry name" value="AMP-bd_C"/>
</dbReference>
<evidence type="ECO:0000259" key="1">
    <source>
        <dbReference type="Pfam" id="PF00501"/>
    </source>
</evidence>
<feature type="domain" description="AMP-binding enzyme C-terminal" evidence="2">
    <location>
        <begin position="428"/>
        <end position="503"/>
    </location>
</feature>
<dbReference type="Gene3D" id="3.30.300.30">
    <property type="match status" value="1"/>
</dbReference>
<reference evidence="3 4" key="1">
    <citation type="submission" date="2012-04" db="EMBL/GenBank/DDBJ databases">
        <title>The Genome Sequence of Afipia clevelandensis ATCC 49720.</title>
        <authorList>
            <consortium name="The Broad Institute Genome Sequencing Platform"/>
            <person name="Earl A."/>
            <person name="Ward D."/>
            <person name="Feldgarden M."/>
            <person name="Gevers D."/>
            <person name="Huys G."/>
            <person name="Walker B."/>
            <person name="Young S.K."/>
            <person name="Zeng Q."/>
            <person name="Gargeya S."/>
            <person name="Fitzgerald M."/>
            <person name="Haas B."/>
            <person name="Abouelleil A."/>
            <person name="Alvarado L."/>
            <person name="Arachchi H.M."/>
            <person name="Berlin A."/>
            <person name="Chapman S.B."/>
            <person name="Goldberg J."/>
            <person name="Griggs A."/>
            <person name="Gujja S."/>
            <person name="Hansen M."/>
            <person name="Howarth C."/>
            <person name="Imamovic A."/>
            <person name="Larimer J."/>
            <person name="McCowen C."/>
            <person name="Montmayeur A."/>
            <person name="Murphy C."/>
            <person name="Neiman D."/>
            <person name="Pearson M."/>
            <person name="Priest M."/>
            <person name="Roberts A."/>
            <person name="Saif S."/>
            <person name="Shea T."/>
            <person name="Sisk P."/>
            <person name="Sykes S."/>
            <person name="Wortman J."/>
            <person name="Nusbaum C."/>
            <person name="Birren B."/>
        </authorList>
    </citation>
    <scope>NUCLEOTIDE SEQUENCE [LARGE SCALE GENOMIC DNA]</scope>
    <source>
        <strain evidence="3 4">ATCC 49720</strain>
    </source>
</reference>
<dbReference type="InterPro" id="IPR045851">
    <property type="entry name" value="AMP-bd_C_sf"/>
</dbReference>
<accession>K8NTX3</accession>
<dbReference type="AlphaFoldDB" id="K8NTX3"/>
<feature type="domain" description="AMP-dependent synthetase/ligase" evidence="1">
    <location>
        <begin position="14"/>
        <end position="378"/>
    </location>
</feature>
<evidence type="ECO:0000313" key="4">
    <source>
        <dbReference type="Proteomes" id="UP000001095"/>
    </source>
</evidence>
<name>K8NTX3_9BRAD</name>
<evidence type="ECO:0008006" key="5">
    <source>
        <dbReference type="Google" id="ProtNLM"/>
    </source>
</evidence>
<dbReference type="PANTHER" id="PTHR43767">
    <property type="entry name" value="LONG-CHAIN-FATTY-ACID--COA LIGASE"/>
    <property type="match status" value="1"/>
</dbReference>
<dbReference type="Proteomes" id="UP000001095">
    <property type="component" value="Unassembled WGS sequence"/>
</dbReference>
<dbReference type="InterPro" id="IPR050237">
    <property type="entry name" value="ATP-dep_AMP-bd_enzyme"/>
</dbReference>
<proteinExistence type="predicted"/>